<dbReference type="EMBL" id="CAUYUE010000017">
    <property type="protein sequence ID" value="CAK0787452.1"/>
    <property type="molecule type" value="Genomic_DNA"/>
</dbReference>
<dbReference type="Proteomes" id="UP001314263">
    <property type="component" value="Unassembled WGS sequence"/>
</dbReference>
<evidence type="ECO:0000256" key="1">
    <source>
        <dbReference type="SAM" id="MobiDB-lite"/>
    </source>
</evidence>
<gene>
    <name evidence="2" type="ORF">CVIRNUC_010672</name>
</gene>
<feature type="compositionally biased region" description="Basic residues" evidence="1">
    <location>
        <begin position="14"/>
        <end position="23"/>
    </location>
</feature>
<feature type="compositionally biased region" description="Gly residues" evidence="1">
    <location>
        <begin position="24"/>
        <end position="33"/>
    </location>
</feature>
<feature type="region of interest" description="Disordered" evidence="1">
    <location>
        <begin position="115"/>
        <end position="216"/>
    </location>
</feature>
<protein>
    <submittedName>
        <fullName evidence="2">Uncharacterized protein</fullName>
    </submittedName>
</protein>
<proteinExistence type="predicted"/>
<name>A0AAV1IMJ2_9CHLO</name>
<reference evidence="2 3" key="1">
    <citation type="submission" date="2023-10" db="EMBL/GenBank/DDBJ databases">
        <authorList>
            <person name="Maclean D."/>
            <person name="Macfadyen A."/>
        </authorList>
    </citation>
    <scope>NUCLEOTIDE SEQUENCE [LARGE SCALE GENOMIC DNA]</scope>
</reference>
<accession>A0AAV1IMJ2</accession>
<comment type="caution">
    <text evidence="2">The sequence shown here is derived from an EMBL/GenBank/DDBJ whole genome shotgun (WGS) entry which is preliminary data.</text>
</comment>
<dbReference type="AlphaFoldDB" id="A0AAV1IMJ2"/>
<organism evidence="2 3">
    <name type="scientific">Coccomyxa viridis</name>
    <dbReference type="NCBI Taxonomy" id="1274662"/>
    <lineage>
        <taxon>Eukaryota</taxon>
        <taxon>Viridiplantae</taxon>
        <taxon>Chlorophyta</taxon>
        <taxon>core chlorophytes</taxon>
        <taxon>Trebouxiophyceae</taxon>
        <taxon>Trebouxiophyceae incertae sedis</taxon>
        <taxon>Coccomyxaceae</taxon>
        <taxon>Coccomyxa</taxon>
    </lineage>
</organism>
<evidence type="ECO:0000313" key="2">
    <source>
        <dbReference type="EMBL" id="CAK0787452.1"/>
    </source>
</evidence>
<feature type="region of interest" description="Disordered" evidence="1">
    <location>
        <begin position="1"/>
        <end position="60"/>
    </location>
</feature>
<keyword evidence="3" id="KW-1185">Reference proteome</keyword>
<evidence type="ECO:0000313" key="3">
    <source>
        <dbReference type="Proteomes" id="UP001314263"/>
    </source>
</evidence>
<feature type="compositionally biased region" description="Basic and acidic residues" evidence="1">
    <location>
        <begin position="175"/>
        <end position="187"/>
    </location>
</feature>
<sequence length="382" mass="40419">MAIVTFSEAFPGRRGGRRGKRGGKNAGGNGRGAGASETAGTFQGRGQSLVRGAPAAAPRREGTGIFAAELRRPGAHASYQDAVQAWQERHDDAALMALADRVELQQQSPVADELHASAQAGEEKPIDLCDSSDDDAPAQQPAGAQEHRQRFQAAAHPPEARRVKQQPAPGPGPEHTAEAVQRPEAKRLKAGAIQKPAQRTETQQLGIRDPRPPKLSGNNALLKELAEGTNRAKQARQPGADWMFGGSGAYAPHPGSSTVDMKLRLHETVSVFDIGLAPHPARALLDSGNGGCTLICRDFAARLGLVDASGRPRQASVRLTTVRGVVAGASEQIPLMALSYELRGKKMHITAGVTGAKLGCDLLLSCREIAQFISDGFSFDIR</sequence>